<reference evidence="1 2" key="1">
    <citation type="journal article" date="2014" name="Genome Announc.">
        <title>Draft Genome Sequences of Two Vibrionaceae Species, Vibrio ponticus C121 and Photobacterium aphoticum C119, Isolated as Coral Reef Microbiota.</title>
        <authorList>
            <person name="Al-saari N."/>
            <person name="Meirelles P.M."/>
            <person name="Mino S."/>
            <person name="Suda W."/>
            <person name="Oshima K."/>
            <person name="Hattori M."/>
            <person name="Ohkuma M."/>
            <person name="Thompson F.L."/>
            <person name="Gomez-Gil B."/>
            <person name="Sawabe T."/>
            <person name="Sawabe T."/>
        </authorList>
    </citation>
    <scope>NUCLEOTIDE SEQUENCE [LARGE SCALE GENOMIC DNA]</scope>
    <source>
        <strain evidence="1 2">JCM 19237</strain>
    </source>
</reference>
<accession>A0A090R0P2</accession>
<dbReference type="AlphaFoldDB" id="A0A090R0P2"/>
<evidence type="ECO:0000313" key="2">
    <source>
        <dbReference type="Proteomes" id="UP000029227"/>
    </source>
</evidence>
<dbReference type="EMBL" id="BBMN01000021">
    <property type="protein sequence ID" value="GAL08073.1"/>
    <property type="molecule type" value="Genomic_DNA"/>
</dbReference>
<evidence type="ECO:0000313" key="1">
    <source>
        <dbReference type="EMBL" id="GAL08073.1"/>
    </source>
</evidence>
<name>A0A090R0P2_9GAMM</name>
<organism evidence="1 2">
    <name type="scientific">Photobacterium aphoticum</name>
    <dbReference type="NCBI Taxonomy" id="754436"/>
    <lineage>
        <taxon>Bacteria</taxon>
        <taxon>Pseudomonadati</taxon>
        <taxon>Pseudomonadota</taxon>
        <taxon>Gammaproteobacteria</taxon>
        <taxon>Vibrionales</taxon>
        <taxon>Vibrionaceae</taxon>
        <taxon>Photobacterium</taxon>
    </lineage>
</organism>
<proteinExistence type="predicted"/>
<gene>
    <name evidence="1" type="ORF">JCM19237_6845</name>
</gene>
<sequence>MAALDHKATAEKRLIFTDADILNSSLWSPYREGDETISKYG</sequence>
<dbReference type="STRING" id="754436.JCM19237_6845"/>
<protein>
    <submittedName>
        <fullName evidence="1">Uncharacterized protein</fullName>
    </submittedName>
</protein>
<dbReference type="Proteomes" id="UP000029227">
    <property type="component" value="Unassembled WGS sequence"/>
</dbReference>
<comment type="caution">
    <text evidence="1">The sequence shown here is derived from an EMBL/GenBank/DDBJ whole genome shotgun (WGS) entry which is preliminary data.</text>
</comment>